<dbReference type="Proteomes" id="UP000288603">
    <property type="component" value="Unassembled WGS sequence"/>
</dbReference>
<dbReference type="OrthoDB" id="4950147at2"/>
<name>A0A3S4DT09_9MICO</name>
<dbReference type="InterPro" id="IPR023833">
    <property type="entry name" value="Signal_pept_SipW-depend-type"/>
</dbReference>
<accession>A0A3S4DT09</accession>
<gene>
    <name evidence="1" type="ORF">ELQ92_14400</name>
</gene>
<keyword evidence="2" id="KW-1185">Reference proteome</keyword>
<dbReference type="RefSeq" id="WP_128500024.1">
    <property type="nucleotide sequence ID" value="NZ_RZNC01000006.1"/>
</dbReference>
<proteinExistence type="predicted"/>
<comment type="caution">
    <text evidence="1">The sequence shown here is derived from an EMBL/GenBank/DDBJ whole genome shotgun (WGS) entry which is preliminary data.</text>
</comment>
<dbReference type="AlphaFoldDB" id="A0A3S4DT09"/>
<evidence type="ECO:0000313" key="1">
    <source>
        <dbReference type="EMBL" id="RWZ58490.1"/>
    </source>
</evidence>
<organism evidence="1 2">
    <name type="scientific">Labedella populi</name>
    <dbReference type="NCBI Taxonomy" id="2498850"/>
    <lineage>
        <taxon>Bacteria</taxon>
        <taxon>Bacillati</taxon>
        <taxon>Actinomycetota</taxon>
        <taxon>Actinomycetes</taxon>
        <taxon>Micrococcales</taxon>
        <taxon>Microbacteriaceae</taxon>
        <taxon>Labedella</taxon>
    </lineage>
</organism>
<reference evidence="1 2" key="1">
    <citation type="submission" date="2018-12" db="EMBL/GenBank/DDBJ databases">
        <authorList>
            <person name="Li F."/>
        </authorList>
    </citation>
    <scope>NUCLEOTIDE SEQUENCE [LARGE SCALE GENOMIC DNA]</scope>
    <source>
        <strain evidence="1 2">8H24J-4-2</strain>
    </source>
</reference>
<protein>
    <submittedName>
        <fullName evidence="1">Acyl-CoA dehydrogenase</fullName>
    </submittedName>
</protein>
<evidence type="ECO:0000313" key="2">
    <source>
        <dbReference type="Proteomes" id="UP000288603"/>
    </source>
</evidence>
<sequence>MTPTRSTTASRRHKIFAVLAGGTLVGVAVTATLAAWNDTEWVFGGNGSGGPGIGTSTFEVEQNTVVPFAAAGFVNEESNPGGEMIFGIDGLSLAPGDLLYAPVALRTSADSVAGDVLLQPAVAADGPASDDPAGLLFGALEVRVATDDAAFTCDASAFAGVTGGPTLIADGLLAATGGSATQSLLESSGSTQFYCFEVELPAAPTLPTGTALDDLQGRSVAPAWEFASESN</sequence>
<dbReference type="EMBL" id="RZNC01000006">
    <property type="protein sequence ID" value="RWZ58490.1"/>
    <property type="molecule type" value="Genomic_DNA"/>
</dbReference>
<dbReference type="NCBIfam" id="TIGR04088">
    <property type="entry name" value="cognate_SipW"/>
    <property type="match status" value="1"/>
</dbReference>